<gene>
    <name evidence="3" type="ORF">BGK67_33210</name>
</gene>
<feature type="domain" description="Condensation" evidence="2">
    <location>
        <begin position="105"/>
        <end position="457"/>
    </location>
</feature>
<dbReference type="AlphaFoldDB" id="A0A1E5P016"/>
<feature type="region of interest" description="Disordered" evidence="1">
    <location>
        <begin position="39"/>
        <end position="96"/>
    </location>
</feature>
<dbReference type="Gene3D" id="3.30.559.10">
    <property type="entry name" value="Chloramphenicol acetyltransferase-like domain"/>
    <property type="match status" value="1"/>
</dbReference>
<dbReference type="GO" id="GO:0003824">
    <property type="term" value="F:catalytic activity"/>
    <property type="evidence" value="ECO:0007669"/>
    <property type="project" value="InterPro"/>
</dbReference>
<dbReference type="Pfam" id="PF00668">
    <property type="entry name" value="Condensation"/>
    <property type="match status" value="1"/>
</dbReference>
<comment type="caution">
    <text evidence="3">The sequence shown here is derived from an EMBL/GenBank/DDBJ whole genome shotgun (WGS) entry which is preliminary data.</text>
</comment>
<dbReference type="SUPFAM" id="SSF52777">
    <property type="entry name" value="CoA-dependent acyltransferases"/>
    <property type="match status" value="2"/>
</dbReference>
<dbReference type="RefSeq" id="WP_069924457.1">
    <property type="nucleotide sequence ID" value="NZ_MEHK01000002.1"/>
</dbReference>
<evidence type="ECO:0000313" key="4">
    <source>
        <dbReference type="Proteomes" id="UP000095705"/>
    </source>
</evidence>
<dbReference type="EMBL" id="MEHK01000002">
    <property type="protein sequence ID" value="OEJ22407.1"/>
    <property type="molecule type" value="Genomic_DNA"/>
</dbReference>
<organism evidence="3 4">
    <name type="scientific">Streptomyces subrutilus</name>
    <dbReference type="NCBI Taxonomy" id="36818"/>
    <lineage>
        <taxon>Bacteria</taxon>
        <taxon>Bacillati</taxon>
        <taxon>Actinomycetota</taxon>
        <taxon>Actinomycetes</taxon>
        <taxon>Kitasatosporales</taxon>
        <taxon>Streptomycetaceae</taxon>
        <taxon>Streptomyces</taxon>
    </lineage>
</organism>
<evidence type="ECO:0000259" key="2">
    <source>
        <dbReference type="Pfam" id="PF00668"/>
    </source>
</evidence>
<dbReference type="InterPro" id="IPR001242">
    <property type="entry name" value="Condensation_dom"/>
</dbReference>
<dbReference type="Gene3D" id="3.30.559.30">
    <property type="entry name" value="Nonribosomal peptide synthetase, condensation domain"/>
    <property type="match status" value="1"/>
</dbReference>
<proteinExistence type="predicted"/>
<keyword evidence="4" id="KW-1185">Reference proteome</keyword>
<dbReference type="Proteomes" id="UP000095705">
    <property type="component" value="Unassembled WGS sequence"/>
</dbReference>
<protein>
    <recommendedName>
        <fullName evidence="2">Condensation domain-containing protein</fullName>
    </recommendedName>
</protein>
<dbReference type="STRING" id="36818.BGK67_33210"/>
<dbReference type="InterPro" id="IPR023213">
    <property type="entry name" value="CAT-like_dom_sf"/>
</dbReference>
<reference evidence="3 4" key="1">
    <citation type="submission" date="2016-08" db="EMBL/GenBank/DDBJ databases">
        <title>The complete genome of Streptomyces subrutilus 10-1-1.</title>
        <authorList>
            <person name="Chen X."/>
        </authorList>
    </citation>
    <scope>NUCLEOTIDE SEQUENCE [LARGE SCALE GENOMIC DNA]</scope>
    <source>
        <strain evidence="3 4">10-1-1</strain>
    </source>
</reference>
<name>A0A1E5P016_9ACTN</name>
<evidence type="ECO:0000256" key="1">
    <source>
        <dbReference type="SAM" id="MobiDB-lite"/>
    </source>
</evidence>
<dbReference type="GO" id="GO:0008610">
    <property type="term" value="P:lipid biosynthetic process"/>
    <property type="evidence" value="ECO:0007669"/>
    <property type="project" value="UniProtKB-ARBA"/>
</dbReference>
<accession>A0A1E5P016</accession>
<dbReference type="PANTHER" id="PTHR45398">
    <property type="match status" value="1"/>
</dbReference>
<dbReference type="PANTHER" id="PTHR45398:SF1">
    <property type="entry name" value="ENZYME, PUTATIVE (JCVI)-RELATED"/>
    <property type="match status" value="1"/>
</dbReference>
<evidence type="ECO:0000313" key="3">
    <source>
        <dbReference type="EMBL" id="OEJ22407.1"/>
    </source>
</evidence>
<sequence>MAAPVTVIVTPGPPPSLDLHGPLTPRALEAALAALPPCTPTLHRHTETHHTLQVPPPPFPAGALADLLASPRSGDTASAPRRTADGPDPGRTGTAGAPEAVLATAPAAPLQRDVLLDALARPGAGLHVGQVYWRWHGPLDTARFTAAWQSLADREAVLRAALARPVRDTGPRIAVHPHAAVEILRHGHEETDWPTLLAGERARAFDLRHPGPLRIALLDDPPAGQDGGARSTRILITYHQVLLDRPGIRTLLGAFYRAYLADGRVPGGDRRPDVRDHLHWLGAQDPAPARAFWSRAAPAPGAATLPARPAARTTGRLGHGRTRQTLSAAEAVRLREWAARWGASESTALHAAWALQLYRPAADLDANPRPVAFAVTLSGRGILLEGVEALPGRMRNPLPVHLVVDPAAPLRRLLDDLTCRVLDASAYEWVSAGQIQAWSGASPAEGRITESLIVFEPPAQREHGHGESAYREELAAEGVRVDPPEALGPLTGVPFTLTAQHAADGSLVLTAVHDRTRLSDNAAALILSQTAGLLRELPFCADGPTTVAEALGLLSGARVPPVTIRPSGGLRLLREAAHPGAGTVCLIPPPDAAPDCYGGLADLHPGPEALATLSAPADAADFLAGLRPSLATGEPLVLACFSGAGALACEIADRIAAHGWYPPFVVIAGTADGGPDSARALTRALTSATARPG</sequence>